<dbReference type="Pfam" id="PF07275">
    <property type="entry name" value="ArdA"/>
    <property type="match status" value="1"/>
</dbReference>
<dbReference type="InterPro" id="IPR009899">
    <property type="entry name" value="ArdA"/>
</dbReference>
<dbReference type="EMBL" id="LNYN01000035">
    <property type="protein sequence ID" value="KTD31770.1"/>
    <property type="molecule type" value="Genomic_DNA"/>
</dbReference>
<evidence type="ECO:0000313" key="2">
    <source>
        <dbReference type="EMBL" id="STX62149.1"/>
    </source>
</evidence>
<dbReference type="STRING" id="39962.Lmor_2646"/>
<evidence type="ECO:0000313" key="4">
    <source>
        <dbReference type="Proteomes" id="UP000254040"/>
    </source>
</evidence>
<keyword evidence="3" id="KW-1185">Reference proteome</keyword>
<gene>
    <name evidence="1" type="ORF">Lmor_2646</name>
    <name evidence="2" type="ORF">NCTC12239_01067</name>
</gene>
<dbReference type="Proteomes" id="UP000054985">
    <property type="component" value="Unassembled WGS sequence"/>
</dbReference>
<evidence type="ECO:0000313" key="3">
    <source>
        <dbReference type="Proteomes" id="UP000054985"/>
    </source>
</evidence>
<evidence type="ECO:0000313" key="1">
    <source>
        <dbReference type="EMBL" id="KTD31770.1"/>
    </source>
</evidence>
<dbReference type="OrthoDB" id="944647at2"/>
<name>A0A378JYP6_9GAMM</name>
<dbReference type="Gene3D" id="3.10.20.480">
    <property type="entry name" value="Antirestriction protein ArdA, domain 1"/>
    <property type="match status" value="1"/>
</dbReference>
<dbReference type="EMBL" id="UGOG01000001">
    <property type="protein sequence ID" value="STX62149.1"/>
    <property type="molecule type" value="Genomic_DNA"/>
</dbReference>
<reference evidence="2 4" key="2">
    <citation type="submission" date="2018-06" db="EMBL/GenBank/DDBJ databases">
        <authorList>
            <consortium name="Pathogen Informatics"/>
            <person name="Doyle S."/>
        </authorList>
    </citation>
    <scope>NUCLEOTIDE SEQUENCE [LARGE SCALE GENOMIC DNA]</scope>
    <source>
        <strain evidence="2 4">NCTC12239</strain>
    </source>
</reference>
<dbReference type="Proteomes" id="UP000254040">
    <property type="component" value="Unassembled WGS sequence"/>
</dbReference>
<organism evidence="2 4">
    <name type="scientific">Legionella moravica</name>
    <dbReference type="NCBI Taxonomy" id="39962"/>
    <lineage>
        <taxon>Bacteria</taxon>
        <taxon>Pseudomonadati</taxon>
        <taxon>Pseudomonadota</taxon>
        <taxon>Gammaproteobacteria</taxon>
        <taxon>Legionellales</taxon>
        <taxon>Legionellaceae</taxon>
        <taxon>Legionella</taxon>
    </lineage>
</organism>
<dbReference type="Gene3D" id="1.10.10.1190">
    <property type="entry name" value="Antirestriction protein ArdA, domain 3"/>
    <property type="match status" value="1"/>
</dbReference>
<dbReference type="AlphaFoldDB" id="A0A378JYP6"/>
<proteinExistence type="predicted"/>
<dbReference type="InterPro" id="IPR041895">
    <property type="entry name" value="ArdA_dom1"/>
</dbReference>
<dbReference type="InterPro" id="IPR041893">
    <property type="entry name" value="ArdA_dom3"/>
</dbReference>
<reference evidence="1 3" key="1">
    <citation type="submission" date="2015-11" db="EMBL/GenBank/DDBJ databases">
        <title>Genomic analysis of 38 Legionella species identifies large and diverse effector repertoires.</title>
        <authorList>
            <person name="Burstein D."/>
            <person name="Amaro F."/>
            <person name="Zusman T."/>
            <person name="Lifshitz Z."/>
            <person name="Cohen O."/>
            <person name="Gilbert J.A."/>
            <person name="Pupko T."/>
            <person name="Shuman H.A."/>
            <person name="Segal G."/>
        </authorList>
    </citation>
    <scope>NUCLEOTIDE SEQUENCE [LARGE SCALE GENOMIC DNA]</scope>
    <source>
        <strain evidence="1 3">ATCC 43877</strain>
    </source>
</reference>
<sequence length="168" mass="19262">MEKPQIYVACLASYNNGILYGKWIDATQSESDVIDEIQEMLANSPIEGAEEFAIHDFDGFGDVRLEEYDSISTVVAYADFIMEHEELGAALLAEYDLEEAETMIRDRYHGSYDSEVDFAWNLFEECYSNAIPDNLMYYFDCEAFARDLFISDYCSVEANGMVHVFSNY</sequence>
<protein>
    <submittedName>
        <fullName evidence="2">Antirestriction protein</fullName>
    </submittedName>
</protein>
<accession>A0A378JYP6</accession>
<dbReference type="RefSeq" id="WP_028385242.1">
    <property type="nucleotide sequence ID" value="NZ_CAAAJG010000005.1"/>
</dbReference>